<keyword evidence="2" id="KW-1185">Reference proteome</keyword>
<reference evidence="1 2" key="1">
    <citation type="submission" date="2019-03" db="EMBL/GenBank/DDBJ databases">
        <title>Genomic Encyclopedia of Archaeal and Bacterial Type Strains, Phase II (KMG-II): from individual species to whole genera.</title>
        <authorList>
            <person name="Goeker M."/>
        </authorList>
    </citation>
    <scope>NUCLEOTIDE SEQUENCE [LARGE SCALE GENOMIC DNA]</scope>
    <source>
        <strain evidence="1 2">DSM 45499</strain>
    </source>
</reference>
<dbReference type="InterPro" id="IPR021491">
    <property type="entry name" value="DUF3145"/>
</dbReference>
<accession>A0A4R7UWU1</accession>
<organism evidence="1 2">
    <name type="scientific">Actinophytocola oryzae</name>
    <dbReference type="NCBI Taxonomy" id="502181"/>
    <lineage>
        <taxon>Bacteria</taxon>
        <taxon>Bacillati</taxon>
        <taxon>Actinomycetota</taxon>
        <taxon>Actinomycetes</taxon>
        <taxon>Pseudonocardiales</taxon>
        <taxon>Pseudonocardiaceae</taxon>
    </lineage>
</organism>
<sequence>MSTRGVVYVHSSPSAVCPHVEWAISGTLGVRASLQWTAQPEAAGQLRAECGWTGDPGTGAKLVAALKAWPMLRFEVTEEPSPGVDGERFCFAPTLGLWRARTSANGDIVVGEDQLRAMATAARSNESFAHRVDEVLGASWDAALEPYRRAGDGAPVTWLHRVG</sequence>
<comment type="caution">
    <text evidence="1">The sequence shown here is derived from an EMBL/GenBank/DDBJ whole genome shotgun (WGS) entry which is preliminary data.</text>
</comment>
<gene>
    <name evidence="1" type="ORF">CLV71_123173</name>
</gene>
<dbReference type="EMBL" id="SOCP01000023">
    <property type="protein sequence ID" value="TDV40462.1"/>
    <property type="molecule type" value="Genomic_DNA"/>
</dbReference>
<dbReference type="Pfam" id="PF11343">
    <property type="entry name" value="DUF3145"/>
    <property type="match status" value="1"/>
</dbReference>
<proteinExistence type="predicted"/>
<dbReference type="Proteomes" id="UP000294927">
    <property type="component" value="Unassembled WGS sequence"/>
</dbReference>
<protein>
    <submittedName>
        <fullName evidence="1">Uncharacterized protein DUF3145</fullName>
    </submittedName>
</protein>
<evidence type="ECO:0000313" key="1">
    <source>
        <dbReference type="EMBL" id="TDV40462.1"/>
    </source>
</evidence>
<dbReference type="RefSeq" id="WP_133908402.1">
    <property type="nucleotide sequence ID" value="NZ_SOCP01000023.1"/>
</dbReference>
<evidence type="ECO:0000313" key="2">
    <source>
        <dbReference type="Proteomes" id="UP000294927"/>
    </source>
</evidence>
<dbReference type="AlphaFoldDB" id="A0A4R7UWU1"/>
<name>A0A4R7UWU1_9PSEU</name>
<dbReference type="OrthoDB" id="3210860at2"/>